<evidence type="ECO:0000259" key="1">
    <source>
        <dbReference type="PROSITE" id="PS50878"/>
    </source>
</evidence>
<dbReference type="CDD" id="cd01650">
    <property type="entry name" value="RT_nLTR_like"/>
    <property type="match status" value="1"/>
</dbReference>
<accession>A0A834T446</accession>
<gene>
    <name evidence="2" type="ORF">G2W53_029169</name>
</gene>
<dbReference type="GO" id="GO:0003964">
    <property type="term" value="F:RNA-directed DNA polymerase activity"/>
    <property type="evidence" value="ECO:0007669"/>
    <property type="project" value="UniProtKB-KW"/>
</dbReference>
<comment type="caution">
    <text evidence="2">The sequence shown here is derived from an EMBL/GenBank/DDBJ whole genome shotgun (WGS) entry which is preliminary data.</text>
</comment>
<proteinExistence type="predicted"/>
<reference evidence="2" key="1">
    <citation type="submission" date="2020-09" db="EMBL/GenBank/DDBJ databases">
        <title>Genome-Enabled Discovery of Anthraquinone Biosynthesis in Senna tora.</title>
        <authorList>
            <person name="Kang S.-H."/>
            <person name="Pandey R.P."/>
            <person name="Lee C.-M."/>
            <person name="Sim J.-S."/>
            <person name="Jeong J.-T."/>
            <person name="Choi B.-S."/>
            <person name="Jung M."/>
            <person name="Ginzburg D."/>
            <person name="Zhao K."/>
            <person name="Won S.Y."/>
            <person name="Oh T.-J."/>
            <person name="Yu Y."/>
            <person name="Kim N.-H."/>
            <person name="Lee O.R."/>
            <person name="Lee T.-H."/>
            <person name="Bashyal P."/>
            <person name="Kim T.-S."/>
            <person name="Lee W.-H."/>
            <person name="Kawkins C."/>
            <person name="Kim C.-K."/>
            <person name="Kim J.S."/>
            <person name="Ahn B.O."/>
            <person name="Rhee S.Y."/>
            <person name="Sohng J.K."/>
        </authorList>
    </citation>
    <scope>NUCLEOTIDE SEQUENCE</scope>
    <source>
        <tissue evidence="2">Leaf</tissue>
    </source>
</reference>
<keyword evidence="2" id="KW-0808">Transferase</keyword>
<dbReference type="InterPro" id="IPR026960">
    <property type="entry name" value="RVT-Znf"/>
</dbReference>
<keyword evidence="3" id="KW-1185">Reference proteome</keyword>
<keyword evidence="2" id="KW-0695">RNA-directed DNA polymerase</keyword>
<name>A0A834T446_9FABA</name>
<dbReference type="PANTHER" id="PTHR33116">
    <property type="entry name" value="REVERSE TRANSCRIPTASE ZINC-BINDING DOMAIN-CONTAINING PROTEIN-RELATED-RELATED"/>
    <property type="match status" value="1"/>
</dbReference>
<protein>
    <submittedName>
        <fullName evidence="2">Reverse transcriptase</fullName>
    </submittedName>
</protein>
<dbReference type="InterPro" id="IPR044730">
    <property type="entry name" value="RNase_H-like_dom_plant"/>
</dbReference>
<dbReference type="InterPro" id="IPR012337">
    <property type="entry name" value="RNaseH-like_sf"/>
</dbReference>
<feature type="domain" description="Reverse transcriptase" evidence="1">
    <location>
        <begin position="52"/>
        <end position="332"/>
    </location>
</feature>
<dbReference type="PROSITE" id="PS50878">
    <property type="entry name" value="RT_POL"/>
    <property type="match status" value="1"/>
</dbReference>
<dbReference type="PANTHER" id="PTHR33116:SF78">
    <property type="entry name" value="OS12G0587133 PROTEIN"/>
    <property type="match status" value="1"/>
</dbReference>
<evidence type="ECO:0000313" key="2">
    <source>
        <dbReference type="EMBL" id="KAF7815200.1"/>
    </source>
</evidence>
<dbReference type="OrthoDB" id="1434716at2759"/>
<dbReference type="Pfam" id="PF13456">
    <property type="entry name" value="RVT_3"/>
    <property type="match status" value="1"/>
</dbReference>
<sequence>MGLVSISSELEIHNALFSLKPYKAAGIDGFQPAFFQKCWHILKTEIISCIQHSFVSATIPPSWNDTSICLIPKVPNSTEVKSFRPISLCTSLYKIISKIIVSRLKPLLPPLISENQGAYVPGRKAIDNVLIAQEISHSFSRKKRGKWGWMIIKLDLEKAFDKISWPFILSTLSHLNFPPHLVNLINSCISSVKHRVLVNGGLTNSITPSRGIRQGDPLSPFIFICGMQFFTEIIDAQVRRRKWTPPTIKGTKISHLLFADDVLLFSRVDDKSIASIAHSLNLFLMCSGLSINRTKSNIWFSPNTSVAMRNKASAGLHLKSVDKLGSYLGFPLGIKGRTREFAPILEKIKNRIQIWKAKHLSTAGKVTLLNSVIAPLTSFYMQCIPFPISICNELDKILRDFFWWSNSERKKVHTISWHNISLPRNLGGLGIFKSRERNIALLAKLSWQVQNNPLKTWSKCISHYLSNPSNKSHSLTGKGLIQGQILLNSGLMKIIYSVENTNFYLDEWTSMPTIRSYLQGPLNRTDLTLSVHDVASDLGVWKWDSLSFEIPQPLKECITATPIFKSSRKNDLLVWRYHISGNFTLKSAYLLATNLIIAPSVSHSFNWIWHLKCHTKLRYFIWACINNALPTRAILNRRTTHIPPYCPLCNYEPESIDHILRNCFHSKRVWDTNGFSSSDPIAFNTWLKHNATLDNAHLLGIPHNLVFIYTLWSIWLARNSLLFKDKPFCANLTAKQGLKSAAELFFLGSQNIRSTVPVPINIKWHPPADSWVKLNTDGACTGNPGPFAIGGLIRDAQGNWIKGFSSYIGYGTALKAKIWAITSGLKLAKSLNFDISLLLTFLSVQLKHTYREGNFCADLLAKTALQDRSCMKIFNNVPSFARLVFLADIHGVSFVREVSNSGVT</sequence>
<dbReference type="Pfam" id="PF00078">
    <property type="entry name" value="RVT_1"/>
    <property type="match status" value="1"/>
</dbReference>
<dbReference type="Proteomes" id="UP000634136">
    <property type="component" value="Unassembled WGS sequence"/>
</dbReference>
<dbReference type="InterPro" id="IPR002156">
    <property type="entry name" value="RNaseH_domain"/>
</dbReference>
<dbReference type="InterPro" id="IPR036397">
    <property type="entry name" value="RNaseH_sf"/>
</dbReference>
<dbReference type="EMBL" id="JAAIUW010000009">
    <property type="protein sequence ID" value="KAF7815200.1"/>
    <property type="molecule type" value="Genomic_DNA"/>
</dbReference>
<dbReference type="GO" id="GO:0003676">
    <property type="term" value="F:nucleic acid binding"/>
    <property type="evidence" value="ECO:0007669"/>
    <property type="project" value="InterPro"/>
</dbReference>
<dbReference type="AlphaFoldDB" id="A0A834T446"/>
<dbReference type="Pfam" id="PF13966">
    <property type="entry name" value="zf-RVT"/>
    <property type="match status" value="1"/>
</dbReference>
<dbReference type="CDD" id="cd06222">
    <property type="entry name" value="RNase_H_like"/>
    <property type="match status" value="1"/>
</dbReference>
<keyword evidence="2" id="KW-0548">Nucleotidyltransferase</keyword>
<evidence type="ECO:0000313" key="3">
    <source>
        <dbReference type="Proteomes" id="UP000634136"/>
    </source>
</evidence>
<dbReference type="Gene3D" id="3.30.420.10">
    <property type="entry name" value="Ribonuclease H-like superfamily/Ribonuclease H"/>
    <property type="match status" value="1"/>
</dbReference>
<dbReference type="GO" id="GO:0004523">
    <property type="term" value="F:RNA-DNA hybrid ribonuclease activity"/>
    <property type="evidence" value="ECO:0007669"/>
    <property type="project" value="InterPro"/>
</dbReference>
<dbReference type="InterPro" id="IPR000477">
    <property type="entry name" value="RT_dom"/>
</dbReference>
<dbReference type="SUPFAM" id="SSF53098">
    <property type="entry name" value="Ribonuclease H-like"/>
    <property type="match status" value="1"/>
</dbReference>
<organism evidence="2 3">
    <name type="scientific">Senna tora</name>
    <dbReference type="NCBI Taxonomy" id="362788"/>
    <lineage>
        <taxon>Eukaryota</taxon>
        <taxon>Viridiplantae</taxon>
        <taxon>Streptophyta</taxon>
        <taxon>Embryophyta</taxon>
        <taxon>Tracheophyta</taxon>
        <taxon>Spermatophyta</taxon>
        <taxon>Magnoliopsida</taxon>
        <taxon>eudicotyledons</taxon>
        <taxon>Gunneridae</taxon>
        <taxon>Pentapetalae</taxon>
        <taxon>rosids</taxon>
        <taxon>fabids</taxon>
        <taxon>Fabales</taxon>
        <taxon>Fabaceae</taxon>
        <taxon>Caesalpinioideae</taxon>
        <taxon>Cassia clade</taxon>
        <taxon>Senna</taxon>
    </lineage>
</organism>